<dbReference type="Gene3D" id="3.20.20.70">
    <property type="entry name" value="Aldolase class I"/>
    <property type="match status" value="1"/>
</dbReference>
<comment type="caution">
    <text evidence="9">The sequence shown here is derived from an EMBL/GenBank/DDBJ whole genome shotgun (WGS) entry which is preliminary data.</text>
</comment>
<dbReference type="Pfam" id="PF00121">
    <property type="entry name" value="TIM"/>
    <property type="match status" value="1"/>
</dbReference>
<organism evidence="9 10">
    <name type="scientific">Kingella bonacorsii</name>
    <dbReference type="NCBI Taxonomy" id="2796361"/>
    <lineage>
        <taxon>Bacteria</taxon>
        <taxon>Pseudomonadati</taxon>
        <taxon>Pseudomonadota</taxon>
        <taxon>Betaproteobacteria</taxon>
        <taxon>Neisseriales</taxon>
        <taxon>Neisseriaceae</taxon>
        <taxon>Kingella</taxon>
    </lineage>
</organism>
<gene>
    <name evidence="7" type="primary">tpiA</name>
    <name evidence="9" type="ORF">JDW22_05350</name>
</gene>
<dbReference type="PROSITE" id="PS00171">
    <property type="entry name" value="TIM_1"/>
    <property type="match status" value="1"/>
</dbReference>
<dbReference type="CDD" id="cd00311">
    <property type="entry name" value="TIM"/>
    <property type="match status" value="1"/>
</dbReference>
<keyword evidence="3 7" id="KW-0312">Gluconeogenesis</keyword>
<evidence type="ECO:0000256" key="8">
    <source>
        <dbReference type="RuleBase" id="RU363013"/>
    </source>
</evidence>
<feature type="binding site" evidence="7">
    <location>
        <begin position="16"/>
        <end position="18"/>
    </location>
    <ligand>
        <name>substrate</name>
    </ligand>
</feature>
<keyword evidence="4 7" id="KW-0963">Cytoplasm</keyword>
<feature type="active site" description="Proton acceptor" evidence="7">
    <location>
        <position position="173"/>
    </location>
</feature>
<dbReference type="InterPro" id="IPR022896">
    <property type="entry name" value="TrioseP_Isoase_bac/euk"/>
</dbReference>
<evidence type="ECO:0000256" key="4">
    <source>
        <dbReference type="ARBA" id="ARBA00022490"/>
    </source>
</evidence>
<dbReference type="InterPro" id="IPR035990">
    <property type="entry name" value="TIM_sf"/>
</dbReference>
<dbReference type="InterPro" id="IPR013785">
    <property type="entry name" value="Aldolase_TIM"/>
</dbReference>
<evidence type="ECO:0000256" key="7">
    <source>
        <dbReference type="HAMAP-Rule" id="MF_00147"/>
    </source>
</evidence>
<dbReference type="InterPro" id="IPR000652">
    <property type="entry name" value="Triosephosphate_isomerase"/>
</dbReference>
<proteinExistence type="inferred from homology"/>
<keyword evidence="6 7" id="KW-0413">Isomerase</keyword>
<dbReference type="PANTHER" id="PTHR21139:SF42">
    <property type="entry name" value="TRIOSEPHOSPHATE ISOMERASE"/>
    <property type="match status" value="1"/>
</dbReference>
<evidence type="ECO:0000313" key="9">
    <source>
        <dbReference type="EMBL" id="MBK0396024.1"/>
    </source>
</evidence>
<dbReference type="GO" id="GO:0004807">
    <property type="term" value="F:triose-phosphate isomerase activity"/>
    <property type="evidence" value="ECO:0007669"/>
    <property type="project" value="UniProtKB-EC"/>
</dbReference>
<reference evidence="9 10" key="1">
    <citation type="journal article" date="2021" name="Pathogens">
        <title>Isolation and Characterization of Kingella bonacorsii sp. nov., A Novel Kingella Species Detected in a Stable Periodontitis Subject.</title>
        <authorList>
            <person name="Antezack A."/>
            <person name="Boxberger M."/>
            <person name="Rolland C."/>
            <person name="Monnet-Corti V."/>
            <person name="La Scola B."/>
        </authorList>
    </citation>
    <scope>NUCLEOTIDE SEQUENCE [LARGE SCALE GENOMIC DNA]</scope>
    <source>
        <strain evidence="9 10">Marseille-Q4569</strain>
    </source>
</reference>
<accession>A0ABS1BS03</accession>
<evidence type="ECO:0000313" key="10">
    <source>
        <dbReference type="Proteomes" id="UP000614058"/>
    </source>
</evidence>
<comment type="pathway">
    <text evidence="7 8">Carbohydrate biosynthesis; gluconeogenesis.</text>
</comment>
<feature type="binding site" evidence="7">
    <location>
        <begin position="238"/>
        <end position="239"/>
    </location>
    <ligand>
        <name>substrate</name>
    </ligand>
</feature>
<dbReference type="HAMAP" id="MF_00147_B">
    <property type="entry name" value="TIM_B"/>
    <property type="match status" value="1"/>
</dbReference>
<evidence type="ECO:0000256" key="1">
    <source>
        <dbReference type="ARBA" id="ARBA00004939"/>
    </source>
</evidence>
<dbReference type="InterPro" id="IPR020861">
    <property type="entry name" value="Triosephosphate_isomerase_AS"/>
</dbReference>
<dbReference type="SUPFAM" id="SSF51351">
    <property type="entry name" value="Triosephosphate isomerase (TIM)"/>
    <property type="match status" value="1"/>
</dbReference>
<evidence type="ECO:0000256" key="2">
    <source>
        <dbReference type="ARBA" id="ARBA00007422"/>
    </source>
</evidence>
<comment type="subcellular location">
    <subcellularLocation>
        <location evidence="7 8">Cytoplasm</location>
    </subcellularLocation>
</comment>
<dbReference type="EC" id="5.3.1.1" evidence="7 8"/>
<dbReference type="PROSITE" id="PS51440">
    <property type="entry name" value="TIM_2"/>
    <property type="match status" value="1"/>
</dbReference>
<evidence type="ECO:0000256" key="6">
    <source>
        <dbReference type="ARBA" id="ARBA00023235"/>
    </source>
</evidence>
<comment type="subunit">
    <text evidence="7 8">Homodimer.</text>
</comment>
<dbReference type="RefSeq" id="WP_003793376.1">
    <property type="nucleotide sequence ID" value="NZ_JAEHNZ010000002.1"/>
</dbReference>
<keyword evidence="5 7" id="KW-0324">Glycolysis</keyword>
<feature type="binding site" evidence="7">
    <location>
        <position position="217"/>
    </location>
    <ligand>
        <name>substrate</name>
    </ligand>
</feature>
<comment type="catalytic activity">
    <reaction evidence="7 8">
        <text>D-glyceraldehyde 3-phosphate = dihydroxyacetone phosphate</text>
        <dbReference type="Rhea" id="RHEA:18585"/>
        <dbReference type="ChEBI" id="CHEBI:57642"/>
        <dbReference type="ChEBI" id="CHEBI:59776"/>
        <dbReference type="EC" id="5.3.1.1"/>
    </reaction>
</comment>
<dbReference type="NCBIfam" id="TIGR00419">
    <property type="entry name" value="tim"/>
    <property type="match status" value="1"/>
</dbReference>
<dbReference type="GeneID" id="84907370"/>
<comment type="function">
    <text evidence="7">Involved in the gluconeogenesis. Catalyzes stereospecifically the conversion of dihydroxyacetone phosphate (DHAP) to D-glyceraldehyde-3-phosphate (G3P).</text>
</comment>
<feature type="binding site" evidence="7">
    <location>
        <position position="179"/>
    </location>
    <ligand>
        <name>substrate</name>
    </ligand>
</feature>
<protein>
    <recommendedName>
        <fullName evidence="7 8">Triosephosphate isomerase</fullName>
        <shortName evidence="7">TIM</shortName>
        <shortName evidence="7">TPI</shortName>
        <ecNumber evidence="7 8">5.3.1.1</ecNumber>
    </recommendedName>
    <alternativeName>
        <fullName evidence="7">Triose-phosphate isomerase</fullName>
    </alternativeName>
</protein>
<keyword evidence="10" id="KW-1185">Reference proteome</keyword>
<evidence type="ECO:0000256" key="3">
    <source>
        <dbReference type="ARBA" id="ARBA00022432"/>
    </source>
</evidence>
<sequence>MEQEINIWQQKWVIGNWKMNGQLHNNNNLVHKLRQLPAASNVCIGITPPTVYLLQVHNAVQIVLDNKIHVCAQDVSRFPDKGAYTGEVSAEMMRDVGVDIVLIGHSERSLYFNEKNDVQRLKIENVLNVGLLPLLCVGESLKEREDGREKEAVAYQLSVFKGLKTQNFAVAYEPVWAIGTGKVATKEQIADMHAFIYNEILSLCGNDANIRVLYGGSVNDTNAAEIFSVPHVDGALVGGASLKYDAFTAIIQAAQNTQ</sequence>
<feature type="active site" description="Electrophile" evidence="7">
    <location>
        <position position="105"/>
    </location>
</feature>
<name>A0ABS1BS03_9NEIS</name>
<comment type="similarity">
    <text evidence="2 7 8">Belongs to the triosephosphate isomerase family.</text>
</comment>
<comment type="pathway">
    <text evidence="7 8">Carbohydrate degradation; glycolysis; D-glyceraldehyde 3-phosphate from glycerone phosphate: step 1/1.</text>
</comment>
<dbReference type="PANTHER" id="PTHR21139">
    <property type="entry name" value="TRIOSEPHOSPHATE ISOMERASE"/>
    <property type="match status" value="1"/>
</dbReference>
<dbReference type="EMBL" id="JAEHNZ010000002">
    <property type="protein sequence ID" value="MBK0396024.1"/>
    <property type="molecule type" value="Genomic_DNA"/>
</dbReference>
<evidence type="ECO:0000256" key="5">
    <source>
        <dbReference type="ARBA" id="ARBA00023152"/>
    </source>
</evidence>
<dbReference type="Proteomes" id="UP000614058">
    <property type="component" value="Unassembled WGS sequence"/>
</dbReference>
<comment type="pathway">
    <text evidence="1">Carbohydrate metabolism; erythritol degradation.</text>
</comment>